<evidence type="ECO:0000256" key="4">
    <source>
        <dbReference type="ARBA" id="ARBA00012483"/>
    </source>
</evidence>
<evidence type="ECO:0000256" key="3">
    <source>
        <dbReference type="ARBA" id="ARBA00009119"/>
    </source>
</evidence>
<organism evidence="12 13">
    <name type="scientific">Diploptera punctata</name>
    <name type="common">Pacific beetle cockroach</name>
    <dbReference type="NCBI Taxonomy" id="6984"/>
    <lineage>
        <taxon>Eukaryota</taxon>
        <taxon>Metazoa</taxon>
        <taxon>Ecdysozoa</taxon>
        <taxon>Arthropoda</taxon>
        <taxon>Hexapoda</taxon>
        <taxon>Insecta</taxon>
        <taxon>Pterygota</taxon>
        <taxon>Neoptera</taxon>
        <taxon>Polyneoptera</taxon>
        <taxon>Dictyoptera</taxon>
        <taxon>Blattodea</taxon>
        <taxon>Blaberoidea</taxon>
        <taxon>Blaberidae</taxon>
        <taxon>Diplopterinae</taxon>
        <taxon>Diploptera</taxon>
    </lineage>
</organism>
<dbReference type="EC" id="2.3.2.27" evidence="4"/>
<feature type="non-terminal residue" evidence="12">
    <location>
        <position position="63"/>
    </location>
</feature>
<evidence type="ECO:0000256" key="9">
    <source>
        <dbReference type="ARBA" id="ARBA00022833"/>
    </source>
</evidence>
<comment type="pathway">
    <text evidence="2">Protein modification; protein ubiquitination.</text>
</comment>
<evidence type="ECO:0000313" key="12">
    <source>
        <dbReference type="EMBL" id="KAJ9581392.1"/>
    </source>
</evidence>
<evidence type="ECO:0000256" key="8">
    <source>
        <dbReference type="ARBA" id="ARBA00022786"/>
    </source>
</evidence>
<dbReference type="PROSITE" id="PS51081">
    <property type="entry name" value="ZF_SIAH"/>
    <property type="match status" value="1"/>
</dbReference>
<keyword evidence="6" id="KW-0479">Metal-binding</keyword>
<name>A0AAD7ZJC4_DIPPU</name>
<keyword evidence="8" id="KW-0833">Ubl conjugation pathway</keyword>
<gene>
    <name evidence="12" type="ORF">L9F63_023427</name>
</gene>
<keyword evidence="13" id="KW-1185">Reference proteome</keyword>
<dbReference type="FunFam" id="3.30.40.10:FF:000041">
    <property type="entry name" value="E3 ubiquitin-protein ligase SINAT3"/>
    <property type="match status" value="1"/>
</dbReference>
<dbReference type="InterPro" id="IPR013010">
    <property type="entry name" value="Znf_SIAH"/>
</dbReference>
<dbReference type="GO" id="GO:0008270">
    <property type="term" value="F:zinc ion binding"/>
    <property type="evidence" value="ECO:0007669"/>
    <property type="project" value="UniProtKB-KW"/>
</dbReference>
<evidence type="ECO:0000256" key="7">
    <source>
        <dbReference type="ARBA" id="ARBA00022771"/>
    </source>
</evidence>
<feature type="non-terminal residue" evidence="12">
    <location>
        <position position="1"/>
    </location>
</feature>
<dbReference type="InterPro" id="IPR004162">
    <property type="entry name" value="SINA-like_animal"/>
</dbReference>
<evidence type="ECO:0000256" key="6">
    <source>
        <dbReference type="ARBA" id="ARBA00022723"/>
    </source>
</evidence>
<comment type="caution">
    <text evidence="12">The sequence shown here is derived from an EMBL/GenBank/DDBJ whole genome shotgun (WGS) entry which is preliminary data.</text>
</comment>
<accession>A0AAD7ZJC4</accession>
<dbReference type="GO" id="GO:0005737">
    <property type="term" value="C:cytoplasm"/>
    <property type="evidence" value="ECO:0007669"/>
    <property type="project" value="TreeGrafter"/>
</dbReference>
<keyword evidence="9" id="KW-0862">Zinc</keyword>
<dbReference type="GO" id="GO:0031624">
    <property type="term" value="F:ubiquitin conjugating enzyme binding"/>
    <property type="evidence" value="ECO:0007669"/>
    <property type="project" value="TreeGrafter"/>
</dbReference>
<evidence type="ECO:0000259" key="11">
    <source>
        <dbReference type="PROSITE" id="PS51081"/>
    </source>
</evidence>
<dbReference type="PANTHER" id="PTHR45877">
    <property type="entry name" value="E3 UBIQUITIN-PROTEIN LIGASE SIAH2"/>
    <property type="match status" value="1"/>
</dbReference>
<evidence type="ECO:0000313" key="13">
    <source>
        <dbReference type="Proteomes" id="UP001233999"/>
    </source>
</evidence>
<keyword evidence="7 10" id="KW-0863">Zinc-finger</keyword>
<dbReference type="AlphaFoldDB" id="A0AAD7ZJC4"/>
<reference evidence="12" key="1">
    <citation type="journal article" date="2023" name="IScience">
        <title>Live-bearing cockroach genome reveals convergent evolutionary mechanisms linked to viviparity in insects and beyond.</title>
        <authorList>
            <person name="Fouks B."/>
            <person name="Harrison M.C."/>
            <person name="Mikhailova A.A."/>
            <person name="Marchal E."/>
            <person name="English S."/>
            <person name="Carruthers M."/>
            <person name="Jennings E.C."/>
            <person name="Chiamaka E.L."/>
            <person name="Frigard R.A."/>
            <person name="Pippel M."/>
            <person name="Attardo G.M."/>
            <person name="Benoit J.B."/>
            <person name="Bornberg-Bauer E."/>
            <person name="Tobe S.S."/>
        </authorList>
    </citation>
    <scope>NUCLEOTIDE SEQUENCE</scope>
    <source>
        <strain evidence="12">Stay&amp;Tobe</strain>
    </source>
</reference>
<feature type="domain" description="SIAH-type" evidence="11">
    <location>
        <begin position="22"/>
        <end position="63"/>
    </location>
</feature>
<sequence>CPTCRADLNNVRNRNAEMLSRSITHPCKYRKSGCTGQFLVDSKEEHESICRYGPHKCPLKIND</sequence>
<keyword evidence="5" id="KW-0808">Transferase</keyword>
<dbReference type="Pfam" id="PF21361">
    <property type="entry name" value="Sina_ZnF"/>
    <property type="match status" value="1"/>
</dbReference>
<dbReference type="Proteomes" id="UP001233999">
    <property type="component" value="Unassembled WGS sequence"/>
</dbReference>
<dbReference type="InterPro" id="IPR013083">
    <property type="entry name" value="Znf_RING/FYVE/PHD"/>
</dbReference>
<proteinExistence type="inferred from homology"/>
<dbReference type="PANTHER" id="PTHR45877:SF2">
    <property type="entry name" value="E3 UBIQUITIN-PROTEIN LIGASE SINA-RELATED"/>
    <property type="match status" value="1"/>
</dbReference>
<dbReference type="GO" id="GO:0043161">
    <property type="term" value="P:proteasome-mediated ubiquitin-dependent protein catabolic process"/>
    <property type="evidence" value="ECO:0007669"/>
    <property type="project" value="TreeGrafter"/>
</dbReference>
<evidence type="ECO:0000256" key="5">
    <source>
        <dbReference type="ARBA" id="ARBA00022679"/>
    </source>
</evidence>
<protein>
    <recommendedName>
        <fullName evidence="4">RING-type E3 ubiquitin transferase</fullName>
        <ecNumber evidence="4">2.3.2.27</ecNumber>
    </recommendedName>
</protein>
<reference evidence="12" key="2">
    <citation type="submission" date="2023-05" db="EMBL/GenBank/DDBJ databases">
        <authorList>
            <person name="Fouks B."/>
        </authorList>
    </citation>
    <scope>NUCLEOTIDE SEQUENCE</scope>
    <source>
        <strain evidence="12">Stay&amp;Tobe</strain>
        <tissue evidence="12">Testes</tissue>
    </source>
</reference>
<dbReference type="SUPFAM" id="SSF49599">
    <property type="entry name" value="TRAF domain-like"/>
    <property type="match status" value="1"/>
</dbReference>
<evidence type="ECO:0000256" key="10">
    <source>
        <dbReference type="PROSITE-ProRule" id="PRU00455"/>
    </source>
</evidence>
<comment type="catalytic activity">
    <reaction evidence="1">
        <text>S-ubiquitinyl-[E2 ubiquitin-conjugating enzyme]-L-cysteine + [acceptor protein]-L-lysine = [E2 ubiquitin-conjugating enzyme]-L-cysteine + N(6)-ubiquitinyl-[acceptor protein]-L-lysine.</text>
        <dbReference type="EC" id="2.3.2.27"/>
    </reaction>
</comment>
<evidence type="ECO:0000256" key="1">
    <source>
        <dbReference type="ARBA" id="ARBA00000900"/>
    </source>
</evidence>
<evidence type="ECO:0000256" key="2">
    <source>
        <dbReference type="ARBA" id="ARBA00004906"/>
    </source>
</evidence>
<dbReference type="EMBL" id="JASPKZ010007932">
    <property type="protein sequence ID" value="KAJ9581392.1"/>
    <property type="molecule type" value="Genomic_DNA"/>
</dbReference>
<comment type="similarity">
    <text evidence="3">Belongs to the SINA (Seven in absentia) family.</text>
</comment>
<dbReference type="Gene3D" id="3.30.40.10">
    <property type="entry name" value="Zinc/RING finger domain, C3HC4 (zinc finger)"/>
    <property type="match status" value="1"/>
</dbReference>
<dbReference type="GO" id="GO:0061630">
    <property type="term" value="F:ubiquitin protein ligase activity"/>
    <property type="evidence" value="ECO:0007669"/>
    <property type="project" value="UniProtKB-EC"/>
</dbReference>